<feature type="coiled-coil region" evidence="1">
    <location>
        <begin position="233"/>
        <end position="274"/>
    </location>
</feature>
<comment type="caution">
    <text evidence="2">The sequence shown here is derived from an EMBL/GenBank/DDBJ whole genome shotgun (WGS) entry which is preliminary data.</text>
</comment>
<name>A0ABU6YIQ4_9FABA</name>
<dbReference type="Proteomes" id="UP001341840">
    <property type="component" value="Unassembled WGS sequence"/>
</dbReference>
<dbReference type="EMBL" id="JASCZI010242186">
    <property type="protein sequence ID" value="MED6210034.1"/>
    <property type="molecule type" value="Genomic_DNA"/>
</dbReference>
<evidence type="ECO:0000313" key="3">
    <source>
        <dbReference type="Proteomes" id="UP001341840"/>
    </source>
</evidence>
<evidence type="ECO:0000256" key="1">
    <source>
        <dbReference type="SAM" id="Coils"/>
    </source>
</evidence>
<reference evidence="2 3" key="1">
    <citation type="journal article" date="2023" name="Plants (Basel)">
        <title>Bridging the Gap: Combining Genomics and Transcriptomics Approaches to Understand Stylosanthes scabra, an Orphan Legume from the Brazilian Caatinga.</title>
        <authorList>
            <person name="Ferreira-Neto J.R.C."/>
            <person name="da Silva M.D."/>
            <person name="Binneck E."/>
            <person name="de Melo N.F."/>
            <person name="da Silva R.H."/>
            <person name="de Melo A.L.T.M."/>
            <person name="Pandolfi V."/>
            <person name="Bustamante F.O."/>
            <person name="Brasileiro-Vidal A.C."/>
            <person name="Benko-Iseppon A.M."/>
        </authorList>
    </citation>
    <scope>NUCLEOTIDE SEQUENCE [LARGE SCALE GENOMIC DNA]</scope>
    <source>
        <tissue evidence="2">Leaves</tissue>
    </source>
</reference>
<gene>
    <name evidence="2" type="ORF">PIB30_060245</name>
</gene>
<proteinExistence type="predicted"/>
<sequence>MYVMVRSPEEEFPFYLDEFGLERFPLYWYSEPVQILGMSKVNEQNALMIDILDEYISLRKVLAIGKLLKWEKERESVFEYLETTTGGLKNYFKEKSEREFSASNVVKIEKWSMCYGKEISLQEVKNITEKQRKLHGYVGEEDLMSIWSEHYPISVVAEEHFQSKTDFELMETVDDITRAQFMYMLPVCFCLGRYEELKARREVDKGEEEGKEVQKALEFERKLRKLQVPTYQLAIREKEIEEMKTDVEKLKGKLQRLEKDKTQLEARVAELCVERKELE</sequence>
<keyword evidence="1" id="KW-0175">Coiled coil</keyword>
<keyword evidence="3" id="KW-1185">Reference proteome</keyword>
<organism evidence="2 3">
    <name type="scientific">Stylosanthes scabra</name>
    <dbReference type="NCBI Taxonomy" id="79078"/>
    <lineage>
        <taxon>Eukaryota</taxon>
        <taxon>Viridiplantae</taxon>
        <taxon>Streptophyta</taxon>
        <taxon>Embryophyta</taxon>
        <taxon>Tracheophyta</taxon>
        <taxon>Spermatophyta</taxon>
        <taxon>Magnoliopsida</taxon>
        <taxon>eudicotyledons</taxon>
        <taxon>Gunneridae</taxon>
        <taxon>Pentapetalae</taxon>
        <taxon>rosids</taxon>
        <taxon>fabids</taxon>
        <taxon>Fabales</taxon>
        <taxon>Fabaceae</taxon>
        <taxon>Papilionoideae</taxon>
        <taxon>50 kb inversion clade</taxon>
        <taxon>dalbergioids sensu lato</taxon>
        <taxon>Dalbergieae</taxon>
        <taxon>Pterocarpus clade</taxon>
        <taxon>Stylosanthes</taxon>
    </lineage>
</organism>
<evidence type="ECO:0000313" key="2">
    <source>
        <dbReference type="EMBL" id="MED6210034.1"/>
    </source>
</evidence>
<accession>A0ABU6YIQ4</accession>
<protein>
    <submittedName>
        <fullName evidence="2">Uncharacterized protein</fullName>
    </submittedName>
</protein>